<feature type="region of interest" description="Disordered" evidence="1">
    <location>
        <begin position="1"/>
        <end position="20"/>
    </location>
</feature>
<name>A0A4D4LH17_STRVO</name>
<keyword evidence="3" id="KW-1185">Reference proteome</keyword>
<evidence type="ECO:0000313" key="2">
    <source>
        <dbReference type="EMBL" id="GDY59704.1"/>
    </source>
</evidence>
<organism evidence="2 3">
    <name type="scientific">Streptomyces violaceusniger</name>
    <dbReference type="NCBI Taxonomy" id="68280"/>
    <lineage>
        <taxon>Bacteria</taxon>
        <taxon>Bacillati</taxon>
        <taxon>Actinomycetota</taxon>
        <taxon>Actinomycetes</taxon>
        <taxon>Kitasatosporales</taxon>
        <taxon>Streptomycetaceae</taxon>
        <taxon>Streptomyces</taxon>
        <taxon>Streptomyces violaceusniger group</taxon>
    </lineage>
</organism>
<dbReference type="AlphaFoldDB" id="A0A4D4LH17"/>
<protein>
    <submittedName>
        <fullName evidence="2">Uncharacterized protein</fullName>
    </submittedName>
</protein>
<reference evidence="2 3" key="1">
    <citation type="journal article" date="2020" name="Int. J. Syst. Evol. Microbiol.">
        <title>Reclassification of Streptomyces castelarensis and Streptomyces sporoclivatus as later heterotypic synonyms of Streptomyces antimycoticus.</title>
        <authorList>
            <person name="Komaki H."/>
            <person name="Tamura T."/>
        </authorList>
    </citation>
    <scope>NUCLEOTIDE SEQUENCE [LARGE SCALE GENOMIC DNA]</scope>
    <source>
        <strain evidence="2 3">NBRC 13459</strain>
    </source>
</reference>
<dbReference type="EMBL" id="BJHW01000002">
    <property type="protein sequence ID" value="GDY59704.1"/>
    <property type="molecule type" value="Genomic_DNA"/>
</dbReference>
<comment type="caution">
    <text evidence="2">The sequence shown here is derived from an EMBL/GenBank/DDBJ whole genome shotgun (WGS) entry which is preliminary data.</text>
</comment>
<accession>A0A4D4LH17</accession>
<feature type="region of interest" description="Disordered" evidence="1">
    <location>
        <begin position="28"/>
        <end position="56"/>
    </location>
</feature>
<proteinExistence type="predicted"/>
<evidence type="ECO:0000256" key="1">
    <source>
        <dbReference type="SAM" id="MobiDB-lite"/>
    </source>
</evidence>
<evidence type="ECO:0000313" key="3">
    <source>
        <dbReference type="Proteomes" id="UP000301309"/>
    </source>
</evidence>
<gene>
    <name evidence="2" type="ORF">SVIO_103270</name>
</gene>
<sequence length="56" mass="5685">MFVLGACRTNSQGSPAPETPQVVTVLTGRRGDDSSPGDWCAESDSGGMGGEVPSVM</sequence>
<dbReference type="Proteomes" id="UP000301309">
    <property type="component" value="Unassembled WGS sequence"/>
</dbReference>